<feature type="compositionally biased region" description="Low complexity" evidence="1">
    <location>
        <begin position="294"/>
        <end position="311"/>
    </location>
</feature>
<proteinExistence type="predicted"/>
<accession>A0A427XKQ6</accession>
<organism evidence="2 3">
    <name type="scientific">Apiotrichum porosum</name>
    <dbReference type="NCBI Taxonomy" id="105984"/>
    <lineage>
        <taxon>Eukaryota</taxon>
        <taxon>Fungi</taxon>
        <taxon>Dikarya</taxon>
        <taxon>Basidiomycota</taxon>
        <taxon>Agaricomycotina</taxon>
        <taxon>Tremellomycetes</taxon>
        <taxon>Trichosporonales</taxon>
        <taxon>Trichosporonaceae</taxon>
        <taxon>Apiotrichum</taxon>
    </lineage>
</organism>
<comment type="caution">
    <text evidence="2">The sequence shown here is derived from an EMBL/GenBank/DDBJ whole genome shotgun (WGS) entry which is preliminary data.</text>
</comment>
<evidence type="ECO:0000313" key="3">
    <source>
        <dbReference type="Proteomes" id="UP000279236"/>
    </source>
</evidence>
<dbReference type="Proteomes" id="UP000279236">
    <property type="component" value="Unassembled WGS sequence"/>
</dbReference>
<dbReference type="RefSeq" id="XP_028474626.1">
    <property type="nucleotide sequence ID" value="XM_028617319.1"/>
</dbReference>
<feature type="region of interest" description="Disordered" evidence="1">
    <location>
        <begin position="292"/>
        <end position="373"/>
    </location>
</feature>
<protein>
    <submittedName>
        <fullName evidence="2">Uncharacterized protein</fullName>
    </submittedName>
</protein>
<dbReference type="GeneID" id="39586073"/>
<sequence length="373" mass="40286">MEEHEYDAEAEVRLMSYNLDQILLIGDTVLEILGAHHVGFTNLASASLLGNQWVPILCVASNPTDEEAAHDAKGGDSGADDDGSSVIQALVAKNGVIHAALSAQGIPVDDLRGGYPYHNPNVLSGTKLWCVARVSEHINTELEKKQPKCIFPLVGVPGTKPAAAGDTKVYLPYSMVRAACAIPHPLCLPASSASKAIFNALQGTTVHFGTSGPKMTMYLEVPDWKQHGVAARMQPTTTQLWQVLAKREPSHPRVLKYLPDNAPRLPDNLLDMLDLDSYREARQEIGSFDKWVYGESDSTPSSPSPGGSNDDLVVDFVDMAEKGQPLSPTHDTTNSRGQRKRLRALASPKSPKSNGFKKHKGGDNNRKALALSP</sequence>
<feature type="compositionally biased region" description="Polar residues" evidence="1">
    <location>
        <begin position="326"/>
        <end position="336"/>
    </location>
</feature>
<dbReference type="AlphaFoldDB" id="A0A427XKQ6"/>
<evidence type="ECO:0000313" key="2">
    <source>
        <dbReference type="EMBL" id="RSH79479.1"/>
    </source>
</evidence>
<dbReference type="EMBL" id="RSCE01000010">
    <property type="protein sequence ID" value="RSH79479.1"/>
    <property type="molecule type" value="Genomic_DNA"/>
</dbReference>
<gene>
    <name evidence="2" type="ORF">EHS24_001530</name>
</gene>
<evidence type="ECO:0000256" key="1">
    <source>
        <dbReference type="SAM" id="MobiDB-lite"/>
    </source>
</evidence>
<reference evidence="2 3" key="1">
    <citation type="submission" date="2018-11" db="EMBL/GenBank/DDBJ databases">
        <title>Genome sequence of Apiotrichum porosum DSM 27194.</title>
        <authorList>
            <person name="Aliyu H."/>
            <person name="Gorte O."/>
            <person name="Ochsenreither K."/>
        </authorList>
    </citation>
    <scope>NUCLEOTIDE SEQUENCE [LARGE SCALE GENOMIC DNA]</scope>
    <source>
        <strain evidence="2 3">DSM 27194</strain>
    </source>
</reference>
<name>A0A427XKQ6_9TREE</name>
<keyword evidence="3" id="KW-1185">Reference proteome</keyword>